<dbReference type="GO" id="GO:0005739">
    <property type="term" value="C:mitochondrion"/>
    <property type="evidence" value="ECO:0007669"/>
    <property type="project" value="UniProtKB-SubCell"/>
</dbReference>
<dbReference type="InterPro" id="IPR003213">
    <property type="entry name" value="Cyt_c_oxidase_su6B"/>
</dbReference>
<evidence type="ECO:0000256" key="1">
    <source>
        <dbReference type="ARBA" id="ARBA00004173"/>
    </source>
</evidence>
<dbReference type="Gene3D" id="1.10.10.140">
    <property type="entry name" value="Cytochrome c oxidase, subunit VIb"/>
    <property type="match status" value="1"/>
</dbReference>
<dbReference type="GeneID" id="103513747"/>
<name>A0A1S3D8T0_DIACI</name>
<dbReference type="SUPFAM" id="SSF47694">
    <property type="entry name" value="Cytochrome c oxidase subunit h"/>
    <property type="match status" value="1"/>
</dbReference>
<dbReference type="Pfam" id="PF02297">
    <property type="entry name" value="COX6B"/>
    <property type="match status" value="1"/>
</dbReference>
<reference evidence="5" key="1">
    <citation type="submission" date="2025-08" db="UniProtKB">
        <authorList>
            <consortium name="RefSeq"/>
        </authorList>
    </citation>
    <scope>IDENTIFICATION</scope>
</reference>
<keyword evidence="2" id="KW-0496">Mitochondrion</keyword>
<dbReference type="PaxDb" id="121845-A0A1S3D8T0"/>
<sequence>MSETNGVELQPGEFIRDGMICKPLEEHKQLSTCLPDPRFQQVNITNWCWTMFVDHKRCSNLLGEGRADCAIFKKCYESICPNAWVEQWEDQIENNIFPRDLTRPQC</sequence>
<dbReference type="RefSeq" id="XP_008476818.1">
    <property type="nucleotide sequence ID" value="XM_008478596.2"/>
</dbReference>
<organism evidence="4 5">
    <name type="scientific">Diaphorina citri</name>
    <name type="common">Asian citrus psyllid</name>
    <dbReference type="NCBI Taxonomy" id="121845"/>
    <lineage>
        <taxon>Eukaryota</taxon>
        <taxon>Metazoa</taxon>
        <taxon>Ecdysozoa</taxon>
        <taxon>Arthropoda</taxon>
        <taxon>Hexapoda</taxon>
        <taxon>Insecta</taxon>
        <taxon>Pterygota</taxon>
        <taxon>Neoptera</taxon>
        <taxon>Paraneoptera</taxon>
        <taxon>Hemiptera</taxon>
        <taxon>Sternorrhyncha</taxon>
        <taxon>Psylloidea</taxon>
        <taxon>Psyllidae</taxon>
        <taxon>Diaphorininae</taxon>
        <taxon>Diaphorina</taxon>
    </lineage>
</organism>
<evidence type="ECO:0000256" key="2">
    <source>
        <dbReference type="ARBA" id="ARBA00023128"/>
    </source>
</evidence>
<proteinExistence type="predicted"/>
<evidence type="ECO:0000313" key="4">
    <source>
        <dbReference type="Proteomes" id="UP000079169"/>
    </source>
</evidence>
<dbReference type="Proteomes" id="UP000079169">
    <property type="component" value="Unplaced"/>
</dbReference>
<dbReference type="InterPro" id="IPR036549">
    <property type="entry name" value="CX6/COA6-like_sf"/>
</dbReference>
<keyword evidence="3" id="KW-1015">Disulfide bond</keyword>
<comment type="subcellular location">
    <subcellularLocation>
        <location evidence="1">Mitochondrion</location>
    </subcellularLocation>
</comment>
<dbReference type="GO" id="GO:0045277">
    <property type="term" value="C:respiratory chain complex IV"/>
    <property type="evidence" value="ECO:0007669"/>
    <property type="project" value="InterPro"/>
</dbReference>
<dbReference type="STRING" id="121845.A0A1S3D8T0"/>
<evidence type="ECO:0000313" key="5">
    <source>
        <dbReference type="RefSeq" id="XP_008476818.1"/>
    </source>
</evidence>
<gene>
    <name evidence="5" type="primary">LOC103513747</name>
</gene>
<dbReference type="PANTHER" id="PTHR11387">
    <property type="entry name" value="CYTOCHROME C OXIDASE SUBUNIT 6B"/>
    <property type="match status" value="1"/>
</dbReference>
<protein>
    <submittedName>
        <fullName evidence="5">Cytochrome c oxidase subunit 6B</fullName>
    </submittedName>
</protein>
<accession>A0A1S3D8T0</accession>
<dbReference type="InterPro" id="IPR048280">
    <property type="entry name" value="COX6B-like"/>
</dbReference>
<keyword evidence="4" id="KW-1185">Reference proteome</keyword>
<dbReference type="AlphaFoldDB" id="A0A1S3D8T0"/>
<dbReference type="OMA" id="CYDNYCD"/>
<dbReference type="KEGG" id="dci:103513747"/>
<evidence type="ECO:0000256" key="3">
    <source>
        <dbReference type="ARBA" id="ARBA00023157"/>
    </source>
</evidence>
<dbReference type="OrthoDB" id="1107506at2759"/>
<dbReference type="CTD" id="32989"/>